<accession>A0A6A5BRY4</accession>
<dbReference type="EMBL" id="VFQX01000041">
    <property type="protein sequence ID" value="KAF0976175.1"/>
    <property type="molecule type" value="Genomic_DNA"/>
</dbReference>
<evidence type="ECO:0000256" key="1">
    <source>
        <dbReference type="SAM" id="Coils"/>
    </source>
</evidence>
<reference evidence="2 3" key="1">
    <citation type="journal article" date="2019" name="Sci. Rep.">
        <title>Nanopore sequencing improves the draft genome of the human pathogenic amoeba Naegleria fowleri.</title>
        <authorList>
            <person name="Liechti N."/>
            <person name="Schurch N."/>
            <person name="Bruggmann R."/>
            <person name="Wittwer M."/>
        </authorList>
    </citation>
    <scope>NUCLEOTIDE SEQUENCE [LARGE SCALE GENOMIC DNA]</scope>
    <source>
        <strain evidence="2 3">ATCC 30894</strain>
    </source>
</reference>
<dbReference type="OrthoDB" id="10348340at2759"/>
<dbReference type="RefSeq" id="XP_044560888.1">
    <property type="nucleotide sequence ID" value="XM_044708310.1"/>
</dbReference>
<comment type="caution">
    <text evidence="2">The sequence shown here is derived from an EMBL/GenBank/DDBJ whole genome shotgun (WGS) entry which is preliminary data.</text>
</comment>
<name>A0A6A5BRY4_NAEFO</name>
<dbReference type="VEuPathDB" id="AmoebaDB:FDP41_004850"/>
<dbReference type="AlphaFoldDB" id="A0A6A5BRY4"/>
<dbReference type="OMA" id="FNILTRC"/>
<keyword evidence="3" id="KW-1185">Reference proteome</keyword>
<dbReference type="Proteomes" id="UP000444721">
    <property type="component" value="Unassembled WGS sequence"/>
</dbReference>
<evidence type="ECO:0000313" key="3">
    <source>
        <dbReference type="Proteomes" id="UP000444721"/>
    </source>
</evidence>
<organism evidence="2 3">
    <name type="scientific">Naegleria fowleri</name>
    <name type="common">Brain eating amoeba</name>
    <dbReference type="NCBI Taxonomy" id="5763"/>
    <lineage>
        <taxon>Eukaryota</taxon>
        <taxon>Discoba</taxon>
        <taxon>Heterolobosea</taxon>
        <taxon>Tetramitia</taxon>
        <taxon>Eutetramitia</taxon>
        <taxon>Vahlkampfiidae</taxon>
        <taxon>Naegleria</taxon>
    </lineage>
</organism>
<dbReference type="GeneID" id="68112068"/>
<proteinExistence type="predicted"/>
<dbReference type="VEuPathDB" id="AmoebaDB:NfTy_085760"/>
<gene>
    <name evidence="2" type="ORF">FDP41_004850</name>
</gene>
<sequence length="257" mass="29411">MFFSASENSPNDTLRQFAESKAKKQFAAFLSSAEDDILEYPTTCSTLNTTSGVLTSNTTTTSSLDPFKEFEIRKLTIVANSRKSLAILDYYIQKLHFQTVDVISASSVAEVDKLSMKERVLIKSKVSQVARDFNILTRCWHAIEKMEKVELKRMRDDYALLEEIVKNVSEKNTELTEARSQTARFSTCTQDEPKLKPLEEVLPSVKGKLDLNLGVQYYLTNYDELNHLVSTMCEKKKEQHEAHLHELGLLQDEYHLE</sequence>
<dbReference type="VEuPathDB" id="AmoebaDB:NF0119260"/>
<feature type="coiled-coil region" evidence="1">
    <location>
        <begin position="151"/>
        <end position="181"/>
    </location>
</feature>
<protein>
    <submittedName>
        <fullName evidence="2">Uncharacterized protein</fullName>
    </submittedName>
</protein>
<keyword evidence="1" id="KW-0175">Coiled coil</keyword>
<evidence type="ECO:0000313" key="2">
    <source>
        <dbReference type="EMBL" id="KAF0976175.1"/>
    </source>
</evidence>